<dbReference type="Pfam" id="PF01648">
    <property type="entry name" value="ACPS"/>
    <property type="match status" value="1"/>
</dbReference>
<dbReference type="InterPro" id="IPR055066">
    <property type="entry name" value="AASDHPPT_N"/>
</dbReference>
<evidence type="ECO:0000256" key="2">
    <source>
        <dbReference type="ARBA" id="ARBA00022679"/>
    </source>
</evidence>
<dbReference type="GO" id="GO:0016740">
    <property type="term" value="F:transferase activity"/>
    <property type="evidence" value="ECO:0007669"/>
    <property type="project" value="UniProtKB-KW"/>
</dbReference>
<dbReference type="InterPro" id="IPR008278">
    <property type="entry name" value="4-PPantetheinyl_Trfase_dom"/>
</dbReference>
<protein>
    <submittedName>
        <fullName evidence="5">4'-phosphopantetheinyl transferase superfamily protein</fullName>
    </submittedName>
</protein>
<evidence type="ECO:0000259" key="4">
    <source>
        <dbReference type="Pfam" id="PF22624"/>
    </source>
</evidence>
<name>A0ABZ2F516_METCP</name>
<evidence type="ECO:0000313" key="6">
    <source>
        <dbReference type="Proteomes" id="UP001359308"/>
    </source>
</evidence>
<keyword evidence="6" id="KW-1185">Reference proteome</keyword>
<reference evidence="5 6" key="1">
    <citation type="submission" date="2022-09" db="EMBL/GenBank/DDBJ databases">
        <authorList>
            <person name="Giprobiosintez L."/>
        </authorList>
    </citation>
    <scope>NUCLEOTIDE SEQUENCE [LARGE SCALE GENOMIC DNA]</scope>
    <source>
        <strain evidence="6">VKPM-B-12549 (GBS-15)</strain>
    </source>
</reference>
<feature type="domain" description="4'-phosphopantetheinyl transferase" evidence="3">
    <location>
        <begin position="130"/>
        <end position="197"/>
    </location>
</feature>
<dbReference type="Pfam" id="PF22624">
    <property type="entry name" value="AASDHPPT_N"/>
    <property type="match status" value="1"/>
</dbReference>
<proteinExistence type="inferred from homology"/>
<feature type="domain" description="4'-phosphopantetheinyl transferase N-terminal" evidence="4">
    <location>
        <begin position="45"/>
        <end position="124"/>
    </location>
</feature>
<evidence type="ECO:0000256" key="1">
    <source>
        <dbReference type="ARBA" id="ARBA00010990"/>
    </source>
</evidence>
<dbReference type="Proteomes" id="UP001359308">
    <property type="component" value="Chromosome"/>
</dbReference>
<dbReference type="PANTHER" id="PTHR12215:SF10">
    <property type="entry name" value="L-AMINOADIPATE-SEMIALDEHYDE DEHYDROGENASE-PHOSPHOPANTETHEINYL TRANSFERASE"/>
    <property type="match status" value="1"/>
</dbReference>
<sequence>MEPRSFPTLSVTESETAVPSLAALEAGQVHVWHGDLGSLSALAQNWLDEGETLRAARIGLAAARIQFVTGRRLLRGVLGHYLGRKPASLSFSIGPHGKPALRDEGIESELQFNLSHSGDVIVLALAWRSPVGIDVEARRPLARLDALARRCLAPSEQAQLDGLDDEAAACAFFRFWVRKEALGKASGQGMALGLQHCVSSLEGRPRWLGIPPQLGDVRGWSLAELSVREGFEGAVTVQAANARFFSGEIELEGENLEFENLKSLLYPTPDCVLGNAAADSSRYLSR</sequence>
<dbReference type="PANTHER" id="PTHR12215">
    <property type="entry name" value="PHOSPHOPANTETHEINE TRANSFERASE"/>
    <property type="match status" value="1"/>
</dbReference>
<dbReference type="InterPro" id="IPR050559">
    <property type="entry name" value="P-Pant_transferase_sf"/>
</dbReference>
<evidence type="ECO:0000313" key="5">
    <source>
        <dbReference type="EMBL" id="WWF01411.1"/>
    </source>
</evidence>
<dbReference type="Gene3D" id="3.90.470.20">
    <property type="entry name" value="4'-phosphopantetheinyl transferase domain"/>
    <property type="match status" value="2"/>
</dbReference>
<keyword evidence="2 5" id="KW-0808">Transferase</keyword>
<organism evidence="5 6">
    <name type="scientific">Methylococcus capsulatus</name>
    <dbReference type="NCBI Taxonomy" id="414"/>
    <lineage>
        <taxon>Bacteria</taxon>
        <taxon>Pseudomonadati</taxon>
        <taxon>Pseudomonadota</taxon>
        <taxon>Gammaproteobacteria</taxon>
        <taxon>Methylococcales</taxon>
        <taxon>Methylococcaceae</taxon>
        <taxon>Methylococcus</taxon>
    </lineage>
</organism>
<comment type="similarity">
    <text evidence="1">Belongs to the P-Pant transferase superfamily. Gsp/Sfp/HetI/AcpT family.</text>
</comment>
<dbReference type="EMBL" id="CP104311">
    <property type="protein sequence ID" value="WWF01411.1"/>
    <property type="molecule type" value="Genomic_DNA"/>
</dbReference>
<dbReference type="SUPFAM" id="SSF56214">
    <property type="entry name" value="4'-phosphopantetheinyl transferase"/>
    <property type="match status" value="2"/>
</dbReference>
<accession>A0ABZ2F516</accession>
<dbReference type="RefSeq" id="WP_232470252.1">
    <property type="nucleotide sequence ID" value="NZ_CP104311.1"/>
</dbReference>
<evidence type="ECO:0000259" key="3">
    <source>
        <dbReference type="Pfam" id="PF01648"/>
    </source>
</evidence>
<dbReference type="InterPro" id="IPR037143">
    <property type="entry name" value="4-PPantetheinyl_Trfase_dom_sf"/>
</dbReference>
<gene>
    <name evidence="5" type="ORF">N4J17_13190</name>
</gene>